<dbReference type="SUPFAM" id="SSF52047">
    <property type="entry name" value="RNI-like"/>
    <property type="match status" value="1"/>
</dbReference>
<feature type="region of interest" description="Disordered" evidence="1">
    <location>
        <begin position="289"/>
        <end position="342"/>
    </location>
</feature>
<dbReference type="InterPro" id="IPR032675">
    <property type="entry name" value="LRR_dom_sf"/>
</dbReference>
<evidence type="ECO:0000256" key="2">
    <source>
        <dbReference type="SAM" id="SignalP"/>
    </source>
</evidence>
<name>A0A6A3A8D8_HIBSY</name>
<organism evidence="3 4">
    <name type="scientific">Hibiscus syriacus</name>
    <name type="common">Rose of Sharon</name>
    <dbReference type="NCBI Taxonomy" id="106335"/>
    <lineage>
        <taxon>Eukaryota</taxon>
        <taxon>Viridiplantae</taxon>
        <taxon>Streptophyta</taxon>
        <taxon>Embryophyta</taxon>
        <taxon>Tracheophyta</taxon>
        <taxon>Spermatophyta</taxon>
        <taxon>Magnoliopsida</taxon>
        <taxon>eudicotyledons</taxon>
        <taxon>Gunneridae</taxon>
        <taxon>Pentapetalae</taxon>
        <taxon>rosids</taxon>
        <taxon>malvids</taxon>
        <taxon>Malvales</taxon>
        <taxon>Malvaceae</taxon>
        <taxon>Malvoideae</taxon>
        <taxon>Hibiscus</taxon>
    </lineage>
</organism>
<sequence>MKPPPPPLLYLIFLLSATVTSAATEPTTPTPAPTSFPTSPTTKAPSSSPLDPKQMEALRSLHIPTTRDPCVQPSPRNATICDNSKPVRQLISLHLSNSSSDLFLSFNALKSLSSLRSLSFTDCHVSPVRFPSDLSLSLTSFSCIRSLRRLSGVWLSHFVNLTDLTVSYTPVSASGVYVILGNMQKLKTLTISHANLTAQREDTNFPHASRISLKNLSLASNSLSGSIPDSMSAVTGLVHVDLSNNQLNGTVPKFLSGLKVLNLEDNGLRGVLPINASFKKRLAVFKHGLPMSPLPSKESSADSESDSDYTDDGEADKTNKKDNHHGPSKVFLGLAIGSANDD</sequence>
<keyword evidence="2" id="KW-0732">Signal</keyword>
<accession>A0A6A3A8D8</accession>
<dbReference type="Pfam" id="PF00560">
    <property type="entry name" value="LRR_1"/>
    <property type="match status" value="2"/>
</dbReference>
<evidence type="ECO:0000313" key="3">
    <source>
        <dbReference type="EMBL" id="KAE8699362.1"/>
    </source>
</evidence>
<dbReference type="EMBL" id="VEPZ02001040">
    <property type="protein sequence ID" value="KAE8699362.1"/>
    <property type="molecule type" value="Genomic_DNA"/>
</dbReference>
<comment type="caution">
    <text evidence="3">The sequence shown here is derived from an EMBL/GenBank/DDBJ whole genome shotgun (WGS) entry which is preliminary data.</text>
</comment>
<keyword evidence="4" id="KW-1185">Reference proteome</keyword>
<feature type="signal peptide" evidence="2">
    <location>
        <begin position="1"/>
        <end position="22"/>
    </location>
</feature>
<proteinExistence type="predicted"/>
<protein>
    <submittedName>
        <fullName evidence="3">Pentatricopeptide</fullName>
    </submittedName>
</protein>
<dbReference type="InterPro" id="IPR053038">
    <property type="entry name" value="RLP_Defense"/>
</dbReference>
<dbReference type="AlphaFoldDB" id="A0A6A3A8D8"/>
<feature type="region of interest" description="Disordered" evidence="1">
    <location>
        <begin position="23"/>
        <end position="52"/>
    </location>
</feature>
<feature type="chain" id="PRO_5025451897" evidence="2">
    <location>
        <begin position="23"/>
        <end position="342"/>
    </location>
</feature>
<feature type="compositionally biased region" description="Acidic residues" evidence="1">
    <location>
        <begin position="301"/>
        <end position="314"/>
    </location>
</feature>
<dbReference type="Proteomes" id="UP000436088">
    <property type="component" value="Unassembled WGS sequence"/>
</dbReference>
<evidence type="ECO:0000256" key="1">
    <source>
        <dbReference type="SAM" id="MobiDB-lite"/>
    </source>
</evidence>
<evidence type="ECO:0000313" key="4">
    <source>
        <dbReference type="Proteomes" id="UP000436088"/>
    </source>
</evidence>
<feature type="compositionally biased region" description="Basic and acidic residues" evidence="1">
    <location>
        <begin position="315"/>
        <end position="325"/>
    </location>
</feature>
<dbReference type="Gene3D" id="3.80.10.10">
    <property type="entry name" value="Ribonuclease Inhibitor"/>
    <property type="match status" value="1"/>
</dbReference>
<dbReference type="PANTHER" id="PTHR48064">
    <property type="entry name" value="OS01G0750400 PROTEIN"/>
    <property type="match status" value="1"/>
</dbReference>
<gene>
    <name evidence="3" type="ORF">F3Y22_tig00110580pilonHSYRG00180</name>
</gene>
<dbReference type="PANTHER" id="PTHR48064:SF1">
    <property type="entry name" value="RECEPTOR-LIKE PROTEIN 51-RELATED"/>
    <property type="match status" value="1"/>
</dbReference>
<dbReference type="InterPro" id="IPR001611">
    <property type="entry name" value="Leu-rich_rpt"/>
</dbReference>
<feature type="compositionally biased region" description="Low complexity" evidence="1">
    <location>
        <begin position="35"/>
        <end position="49"/>
    </location>
</feature>
<reference evidence="3" key="1">
    <citation type="submission" date="2019-09" db="EMBL/GenBank/DDBJ databases">
        <title>Draft genome information of white flower Hibiscus syriacus.</title>
        <authorList>
            <person name="Kim Y.-M."/>
        </authorList>
    </citation>
    <scope>NUCLEOTIDE SEQUENCE [LARGE SCALE GENOMIC DNA]</scope>
    <source>
        <strain evidence="3">YM2019G1</strain>
    </source>
</reference>